<proteinExistence type="predicted"/>
<gene>
    <name evidence="2" type="ORF">CFP56_021323</name>
</gene>
<dbReference type="Pfam" id="PF05002">
    <property type="entry name" value="SGS"/>
    <property type="match status" value="1"/>
</dbReference>
<protein>
    <recommendedName>
        <fullName evidence="1">SGS domain-containing protein</fullName>
    </recommendedName>
</protein>
<evidence type="ECO:0000259" key="1">
    <source>
        <dbReference type="Pfam" id="PF05002"/>
    </source>
</evidence>
<accession>A0AAW0KEV4</accession>
<reference evidence="2 3" key="1">
    <citation type="journal article" date="2018" name="Sci. Data">
        <title>The draft genome sequence of cork oak.</title>
        <authorList>
            <person name="Ramos A.M."/>
            <person name="Usie A."/>
            <person name="Barbosa P."/>
            <person name="Barros P.M."/>
            <person name="Capote T."/>
            <person name="Chaves I."/>
            <person name="Simoes F."/>
            <person name="Abreu I."/>
            <person name="Carrasquinho I."/>
            <person name="Faro C."/>
            <person name="Guimaraes J.B."/>
            <person name="Mendonca D."/>
            <person name="Nobrega F."/>
            <person name="Rodrigues L."/>
            <person name="Saibo N.J.M."/>
            <person name="Varela M.C."/>
            <person name="Egas C."/>
            <person name="Matos J."/>
            <person name="Miguel C.M."/>
            <person name="Oliveira M.M."/>
            <person name="Ricardo C.P."/>
            <person name="Goncalves S."/>
        </authorList>
    </citation>
    <scope>NUCLEOTIDE SEQUENCE [LARGE SCALE GENOMIC DNA]</scope>
    <source>
        <strain evidence="3">cv. HL8</strain>
    </source>
</reference>
<dbReference type="AlphaFoldDB" id="A0AAW0KEV4"/>
<dbReference type="EMBL" id="PKMF04000330">
    <property type="protein sequence ID" value="KAK7837370.1"/>
    <property type="molecule type" value="Genomic_DNA"/>
</dbReference>
<sequence length="130" mass="14816">MFDRVLKRKPDHASEVANFIRSSKPHYLLGTSLSKRRQDLKIDGTFFLRQGGHASEVANFIRSSKPHYLLGTSLSKRRQDLKIDGTFFLRQGGVESNGTVFSTNWKEVGSKKVEEPSMMVFYALKTDTFI</sequence>
<feature type="domain" description="SGS" evidence="1">
    <location>
        <begin position="94"/>
        <end position="115"/>
    </location>
</feature>
<comment type="caution">
    <text evidence="2">The sequence shown here is derived from an EMBL/GenBank/DDBJ whole genome shotgun (WGS) entry which is preliminary data.</text>
</comment>
<evidence type="ECO:0000313" key="2">
    <source>
        <dbReference type="EMBL" id="KAK7837370.1"/>
    </source>
</evidence>
<dbReference type="InterPro" id="IPR007699">
    <property type="entry name" value="SGS_dom"/>
</dbReference>
<dbReference type="Proteomes" id="UP000237347">
    <property type="component" value="Unassembled WGS sequence"/>
</dbReference>
<organism evidence="2 3">
    <name type="scientific">Quercus suber</name>
    <name type="common">Cork oak</name>
    <dbReference type="NCBI Taxonomy" id="58331"/>
    <lineage>
        <taxon>Eukaryota</taxon>
        <taxon>Viridiplantae</taxon>
        <taxon>Streptophyta</taxon>
        <taxon>Embryophyta</taxon>
        <taxon>Tracheophyta</taxon>
        <taxon>Spermatophyta</taxon>
        <taxon>Magnoliopsida</taxon>
        <taxon>eudicotyledons</taxon>
        <taxon>Gunneridae</taxon>
        <taxon>Pentapetalae</taxon>
        <taxon>rosids</taxon>
        <taxon>fabids</taxon>
        <taxon>Fagales</taxon>
        <taxon>Fagaceae</taxon>
        <taxon>Quercus</taxon>
    </lineage>
</organism>
<name>A0AAW0KEV4_QUESU</name>
<keyword evidence="3" id="KW-1185">Reference proteome</keyword>
<evidence type="ECO:0000313" key="3">
    <source>
        <dbReference type="Proteomes" id="UP000237347"/>
    </source>
</evidence>